<proteinExistence type="inferred from homology"/>
<evidence type="ECO:0000256" key="4">
    <source>
        <dbReference type="ARBA" id="ARBA00022694"/>
    </source>
</evidence>
<evidence type="ECO:0000313" key="8">
    <source>
        <dbReference type="EMBL" id="PUU80985.1"/>
    </source>
</evidence>
<feature type="compositionally biased region" description="Basic and acidic residues" evidence="7">
    <location>
        <begin position="241"/>
        <end position="259"/>
    </location>
</feature>
<evidence type="ECO:0000256" key="6">
    <source>
        <dbReference type="ARBA" id="ARBA00032319"/>
    </source>
</evidence>
<evidence type="ECO:0000256" key="7">
    <source>
        <dbReference type="SAM" id="MobiDB-lite"/>
    </source>
</evidence>
<evidence type="ECO:0000256" key="1">
    <source>
        <dbReference type="ARBA" id="ARBA00004123"/>
    </source>
</evidence>
<keyword evidence="5" id="KW-0539">Nucleus</keyword>
<reference evidence="8 9" key="1">
    <citation type="submission" date="2017-04" db="EMBL/GenBank/DDBJ databases">
        <title>Draft genome sequence of Tuber borchii Vittad., a whitish edible truffle.</title>
        <authorList>
            <consortium name="DOE Joint Genome Institute"/>
            <person name="Murat C."/>
            <person name="Kuo A."/>
            <person name="Barry K.W."/>
            <person name="Clum A."/>
            <person name="Dockter R.B."/>
            <person name="Fauchery L."/>
            <person name="Iotti M."/>
            <person name="Kohler A."/>
            <person name="Labutti K."/>
            <person name="Lindquist E.A."/>
            <person name="Lipzen A."/>
            <person name="Ohm R.A."/>
            <person name="Wang M."/>
            <person name="Grigoriev I.V."/>
            <person name="Zambonelli A."/>
            <person name="Martin F.M."/>
        </authorList>
    </citation>
    <scope>NUCLEOTIDE SEQUENCE [LARGE SCALE GENOMIC DNA]</scope>
    <source>
        <strain evidence="8 9">Tbo3840</strain>
    </source>
</reference>
<dbReference type="InterPro" id="IPR017423">
    <property type="entry name" value="TRM6"/>
</dbReference>
<name>A0A2T6ZZW2_TUBBO</name>
<protein>
    <recommendedName>
        <fullName evidence="3">tRNA (adenine(58)-N(1))-methyltransferase non-catalytic subunit TRM6</fullName>
    </recommendedName>
    <alternativeName>
        <fullName evidence="6">tRNA(m1A58)-methyltransferase subunit TRM6</fullName>
    </alternativeName>
</protein>
<sequence length="554" mass="60739">MSEERILPYTYLLLRLPSGAPRVVRLIPDVTISLGKFGSFPSNALLYRPYNLTFDILDSPAVGLRLVSAEEATRDILGGSEDAEAEGTGHYDLEIAGDSEEDGGEMMRTNKETIDDPLSQKLSWVEIEQLKKQGTGSGRRLLESHTAIHQKTPFALQKYTLRKTKKFLRRFTVLPLTVTSLTTYLLNSKEPIKILEMRSETIAVMLSLANVHYGGRYLVIDESGGLLVSAIAERLGLLEHTPTDSEESKEQDTVRKRCPPDTPLPTANTITLIHPNEQPNLSLLKYFSYDTNNPTASHPLHTHLKTLNWLQLVDPSADSSLEKPEEIPAETLATLKGGKRAAYWRKRRRWEKTSRTVAEAQNGGFDGLLIAAFMDLKGILRHTVPLLKGSAQIVAYSQNREAVIELADCYSASSKAEWMNEGEGVADDEDGVGDPTIVLAPTIHETRVRKWQVLPGRTHPAMTARGGAEGVVFAGTRVLPVEGKVEARGRFRGQKRRQGDSDNGKDEEAAAGGRFGGQKRKKGDGDNDSDEEAAAGGAGGVMPAPPLEQVKAEV</sequence>
<evidence type="ECO:0000256" key="5">
    <source>
        <dbReference type="ARBA" id="ARBA00023242"/>
    </source>
</evidence>
<accession>A0A2T6ZZW2</accession>
<dbReference type="GO" id="GO:0005634">
    <property type="term" value="C:nucleus"/>
    <property type="evidence" value="ECO:0007669"/>
    <property type="project" value="UniProtKB-SubCell"/>
</dbReference>
<evidence type="ECO:0000256" key="3">
    <source>
        <dbReference type="ARBA" id="ARBA00021704"/>
    </source>
</evidence>
<comment type="caution">
    <text evidence="8">The sequence shown here is derived from an EMBL/GenBank/DDBJ whole genome shotgun (WGS) entry which is preliminary data.</text>
</comment>
<evidence type="ECO:0000256" key="2">
    <source>
        <dbReference type="ARBA" id="ARBA00008320"/>
    </source>
</evidence>
<dbReference type="STRING" id="42251.A0A2T6ZZW2"/>
<feature type="region of interest" description="Disordered" evidence="7">
    <location>
        <begin position="485"/>
        <end position="554"/>
    </location>
</feature>
<dbReference type="EMBL" id="NESQ01000053">
    <property type="protein sequence ID" value="PUU80985.1"/>
    <property type="molecule type" value="Genomic_DNA"/>
</dbReference>
<dbReference type="GO" id="GO:0030488">
    <property type="term" value="P:tRNA methylation"/>
    <property type="evidence" value="ECO:0007669"/>
    <property type="project" value="InterPro"/>
</dbReference>
<dbReference type="PANTHER" id="PTHR12945">
    <property type="entry name" value="TRANSLATION INITIATION FACTOR EIF3-RELATED"/>
    <property type="match status" value="1"/>
</dbReference>
<dbReference type="Proteomes" id="UP000244722">
    <property type="component" value="Unassembled WGS sequence"/>
</dbReference>
<keyword evidence="9" id="KW-1185">Reference proteome</keyword>
<dbReference type="OrthoDB" id="10254665at2759"/>
<dbReference type="AlphaFoldDB" id="A0A2T6ZZW2"/>
<feature type="compositionally biased region" description="Basic and acidic residues" evidence="7">
    <location>
        <begin position="497"/>
        <end position="508"/>
    </location>
</feature>
<dbReference type="GO" id="GO:0031515">
    <property type="term" value="C:tRNA (m1A) methyltransferase complex"/>
    <property type="evidence" value="ECO:0007669"/>
    <property type="project" value="InterPro"/>
</dbReference>
<comment type="similarity">
    <text evidence="2">Belongs to the TRM6/GCD10 family.</text>
</comment>
<organism evidence="8 9">
    <name type="scientific">Tuber borchii</name>
    <name type="common">White truffle</name>
    <dbReference type="NCBI Taxonomy" id="42251"/>
    <lineage>
        <taxon>Eukaryota</taxon>
        <taxon>Fungi</taxon>
        <taxon>Dikarya</taxon>
        <taxon>Ascomycota</taxon>
        <taxon>Pezizomycotina</taxon>
        <taxon>Pezizomycetes</taxon>
        <taxon>Pezizales</taxon>
        <taxon>Tuberaceae</taxon>
        <taxon>Tuber</taxon>
    </lineage>
</organism>
<gene>
    <name evidence="8" type="ORF">B9Z19DRAFT_674157</name>
</gene>
<evidence type="ECO:0000313" key="9">
    <source>
        <dbReference type="Proteomes" id="UP000244722"/>
    </source>
</evidence>
<dbReference type="Pfam" id="PF04189">
    <property type="entry name" value="Gcd10p"/>
    <property type="match status" value="1"/>
</dbReference>
<feature type="region of interest" description="Disordered" evidence="7">
    <location>
        <begin position="239"/>
        <end position="263"/>
    </location>
</feature>
<dbReference type="PANTHER" id="PTHR12945:SF0">
    <property type="entry name" value="TRNA (ADENINE(58)-N(1))-METHYLTRANSFERASE NON-CATALYTIC SUBUNIT TRM6"/>
    <property type="match status" value="1"/>
</dbReference>
<comment type="subcellular location">
    <subcellularLocation>
        <location evidence="1">Nucleus</location>
    </subcellularLocation>
</comment>
<keyword evidence="4" id="KW-0819">tRNA processing</keyword>